<evidence type="ECO:0000256" key="4">
    <source>
        <dbReference type="ARBA" id="ARBA00022989"/>
    </source>
</evidence>
<evidence type="ECO:0000256" key="9">
    <source>
        <dbReference type="SAM" id="SignalP"/>
    </source>
</evidence>
<evidence type="ECO:0000313" key="10">
    <source>
        <dbReference type="EMBL" id="CAG9769918.1"/>
    </source>
</evidence>
<reference evidence="10" key="1">
    <citation type="submission" date="2022-01" db="EMBL/GenBank/DDBJ databases">
        <authorList>
            <person name="King R."/>
        </authorList>
    </citation>
    <scope>NUCLEOTIDE SEQUENCE</scope>
</reference>
<proteinExistence type="predicted"/>
<evidence type="ECO:0000313" key="11">
    <source>
        <dbReference type="Proteomes" id="UP001152799"/>
    </source>
</evidence>
<keyword evidence="3 8" id="KW-0812">Transmembrane</keyword>
<feature type="transmembrane region" description="Helical" evidence="8">
    <location>
        <begin position="268"/>
        <end position="287"/>
    </location>
</feature>
<name>A0A9N9MSV1_9CUCU</name>
<gene>
    <name evidence="10" type="ORF">CEUTPL_LOCUS10391</name>
</gene>
<dbReference type="InterPro" id="IPR052192">
    <property type="entry name" value="Insect_Ionotropic_Sensory_Rcpt"/>
</dbReference>
<sequence length="532" mass="61587">MFLSNIVFVIGTLLITSSGKLLLENESENLLYKSLSDILPKFEAADYALTNVDLTGQSIPKVSINFNVDIKIFIKDCPKIALFDIRDSENSNTILNYFEKINCGTSTIIVIITNHSNSQYKSLDDYIFYILEEKLDFKQLGQVSSPKTDTIRIMYRNLPPFANPQTSNGLDEIILRLILKRLKLKNTIEFENELTPIGKNASTGNYTNVPLLLLQYGLVDVVAGGFHPSENDMFKDFQYSIVYATDTLNLIAPKSKVKSIGKRVMHIYSWKLSITSAVVFLLVVFFIEHFYKTPSVFIIIMWFYQMLLDGAVNNIQKKCTFLLPMSFILMANLISATAFKNTLTLIYFSKEYEPEIHSYEDITQSGLNIYVRHLTAIKDYKELTEKLDICQDLSECLQRIAYQRDCLLLYQKIPVLYSIPRYYTDNQTREPLLYVGTSFQQVPYQIYFRLNLPAFKEINRLLIHIYEAGIIVAETEWKIFLYRWRLSLGQKISSRVLNMIQLEFVFVFWLVGIILATLTLCGEVYIYNHFRN</sequence>
<feature type="transmembrane region" description="Helical" evidence="8">
    <location>
        <begin position="504"/>
        <end position="527"/>
    </location>
</feature>
<feature type="transmembrane region" description="Helical" evidence="8">
    <location>
        <begin position="293"/>
        <end position="312"/>
    </location>
</feature>
<dbReference type="PANTHER" id="PTHR42643:SF30">
    <property type="entry name" value="IONOTROPIC RECEPTOR 40A-RELATED"/>
    <property type="match status" value="1"/>
</dbReference>
<dbReference type="SUPFAM" id="SSF53850">
    <property type="entry name" value="Periplasmic binding protein-like II"/>
    <property type="match status" value="1"/>
</dbReference>
<keyword evidence="2" id="KW-1003">Cell membrane</keyword>
<evidence type="ECO:0000256" key="3">
    <source>
        <dbReference type="ARBA" id="ARBA00022692"/>
    </source>
</evidence>
<keyword evidence="9" id="KW-0732">Signal</keyword>
<keyword evidence="11" id="KW-1185">Reference proteome</keyword>
<keyword evidence="4 8" id="KW-1133">Transmembrane helix</keyword>
<dbReference type="PANTHER" id="PTHR42643">
    <property type="entry name" value="IONOTROPIC RECEPTOR 20A-RELATED"/>
    <property type="match status" value="1"/>
</dbReference>
<dbReference type="OrthoDB" id="6430908at2759"/>
<dbReference type="Proteomes" id="UP001152799">
    <property type="component" value="Chromosome 6"/>
</dbReference>
<feature type="chain" id="PRO_5040396563" evidence="9">
    <location>
        <begin position="20"/>
        <end position="532"/>
    </location>
</feature>
<keyword evidence="6" id="KW-0675">Receptor</keyword>
<dbReference type="GO" id="GO:0005886">
    <property type="term" value="C:plasma membrane"/>
    <property type="evidence" value="ECO:0007669"/>
    <property type="project" value="UniProtKB-SubCell"/>
</dbReference>
<accession>A0A9N9MSV1</accession>
<evidence type="ECO:0000256" key="1">
    <source>
        <dbReference type="ARBA" id="ARBA00004651"/>
    </source>
</evidence>
<protein>
    <submittedName>
        <fullName evidence="10">Uncharacterized protein</fullName>
    </submittedName>
</protein>
<evidence type="ECO:0000256" key="6">
    <source>
        <dbReference type="ARBA" id="ARBA00023170"/>
    </source>
</evidence>
<dbReference type="EMBL" id="OU892282">
    <property type="protein sequence ID" value="CAG9769918.1"/>
    <property type="molecule type" value="Genomic_DNA"/>
</dbReference>
<organism evidence="10 11">
    <name type="scientific">Ceutorhynchus assimilis</name>
    <name type="common">cabbage seed weevil</name>
    <dbReference type="NCBI Taxonomy" id="467358"/>
    <lineage>
        <taxon>Eukaryota</taxon>
        <taxon>Metazoa</taxon>
        <taxon>Ecdysozoa</taxon>
        <taxon>Arthropoda</taxon>
        <taxon>Hexapoda</taxon>
        <taxon>Insecta</taxon>
        <taxon>Pterygota</taxon>
        <taxon>Neoptera</taxon>
        <taxon>Endopterygota</taxon>
        <taxon>Coleoptera</taxon>
        <taxon>Polyphaga</taxon>
        <taxon>Cucujiformia</taxon>
        <taxon>Curculionidae</taxon>
        <taxon>Ceutorhynchinae</taxon>
        <taxon>Ceutorhynchus</taxon>
    </lineage>
</organism>
<keyword evidence="5 8" id="KW-0472">Membrane</keyword>
<dbReference type="AlphaFoldDB" id="A0A9N9MSV1"/>
<keyword evidence="7" id="KW-0325">Glycoprotein</keyword>
<feature type="signal peptide" evidence="9">
    <location>
        <begin position="1"/>
        <end position="19"/>
    </location>
</feature>
<evidence type="ECO:0000256" key="5">
    <source>
        <dbReference type="ARBA" id="ARBA00023136"/>
    </source>
</evidence>
<comment type="subcellular location">
    <subcellularLocation>
        <location evidence="1">Cell membrane</location>
        <topology evidence="1">Multi-pass membrane protein</topology>
    </subcellularLocation>
</comment>
<evidence type="ECO:0000256" key="2">
    <source>
        <dbReference type="ARBA" id="ARBA00022475"/>
    </source>
</evidence>
<feature type="transmembrane region" description="Helical" evidence="8">
    <location>
        <begin position="319"/>
        <end position="339"/>
    </location>
</feature>
<evidence type="ECO:0000256" key="8">
    <source>
        <dbReference type="SAM" id="Phobius"/>
    </source>
</evidence>
<evidence type="ECO:0000256" key="7">
    <source>
        <dbReference type="ARBA" id="ARBA00023180"/>
    </source>
</evidence>